<evidence type="ECO:0000313" key="8">
    <source>
        <dbReference type="Proteomes" id="UP000000226"/>
    </source>
</evidence>
<comment type="similarity">
    <text evidence="2">Belongs to the adaptor complexes small subunit family.</text>
</comment>
<comment type="subcellular location">
    <subcellularLocation>
        <location evidence="1">Endomembrane system</location>
    </subcellularLocation>
</comment>
<dbReference type="InterPro" id="IPR016635">
    <property type="entry name" value="AP_complex_ssu"/>
</dbReference>
<dbReference type="SUPFAM" id="SSF64356">
    <property type="entry name" value="SNARE-like"/>
    <property type="match status" value="1"/>
</dbReference>
<keyword evidence="5" id="KW-0472">Membrane</keyword>
<dbReference type="PANTHER" id="PTHR11753">
    <property type="entry name" value="ADAPTOR COMPLEXES SMALL SUBUNIT FAMILY"/>
    <property type="match status" value="1"/>
</dbReference>
<dbReference type="InterPro" id="IPR011012">
    <property type="entry name" value="Longin-like_dom_sf"/>
</dbReference>
<keyword evidence="8" id="KW-1185">Reference proteome</keyword>
<evidence type="ECO:0000256" key="1">
    <source>
        <dbReference type="ARBA" id="ARBA00004308"/>
    </source>
</evidence>
<feature type="domain" description="AP complex mu/sigma subunit" evidence="6">
    <location>
        <begin position="39"/>
        <end position="88"/>
    </location>
</feature>
<dbReference type="Gramene" id="ESW12947">
    <property type="protein sequence ID" value="ESW12947"/>
    <property type="gene ID" value="PHAVU_008G154900g"/>
</dbReference>
<keyword evidence="3" id="KW-0813">Transport</keyword>
<dbReference type="EMBL" id="CM002295">
    <property type="protein sequence ID" value="ESW12946.1"/>
    <property type="molecule type" value="Genomic_DNA"/>
</dbReference>
<dbReference type="Pfam" id="PF01217">
    <property type="entry name" value="Clat_adaptor_s"/>
    <property type="match status" value="1"/>
</dbReference>
<keyword evidence="4" id="KW-0653">Protein transport</keyword>
<reference evidence="8" key="2">
    <citation type="journal article" date="2014" name="Nat. Genet.">
        <title>A reference genome for common bean and genome-wide analysis of dual domestications.</title>
        <authorList>
            <person name="Schmutz J."/>
            <person name="McClean P.E."/>
            <person name="Mamidi S."/>
            <person name="Wu G.A."/>
            <person name="Cannon S.B."/>
            <person name="Grimwood J."/>
            <person name="Jenkins J."/>
            <person name="Shu S."/>
            <person name="Song Q."/>
            <person name="Chavarro C."/>
            <person name="Torres-Torres M."/>
            <person name="Geffroy V."/>
            <person name="Moghaddam S.M."/>
            <person name="Gao D."/>
            <person name="Abernathy B."/>
            <person name="Barry K."/>
            <person name="Blair M."/>
            <person name="Brick M.A."/>
            <person name="Chovatia M."/>
            <person name="Gepts P."/>
            <person name="Goodstein D.M."/>
            <person name="Gonzales M."/>
            <person name="Hellsten U."/>
            <person name="Hyten D.L."/>
            <person name="Jia G."/>
            <person name="Kelly J.D."/>
            <person name="Kudrna D."/>
            <person name="Lee R."/>
            <person name="Richard M.M."/>
            <person name="Miklas P.N."/>
            <person name="Osorno J.M."/>
            <person name="Rodrigues J."/>
            <person name="Thareau V."/>
            <person name="Urrea C.A."/>
            <person name="Wang M."/>
            <person name="Yu Y."/>
            <person name="Zhang M."/>
            <person name="Wing R.A."/>
            <person name="Cregan P.B."/>
            <person name="Rokhsar D.S."/>
            <person name="Jackson S.A."/>
        </authorList>
    </citation>
    <scope>NUCLEOTIDE SEQUENCE [LARGE SCALE GENOMIC DNA]</scope>
    <source>
        <strain evidence="8">cv. G19833</strain>
    </source>
</reference>
<dbReference type="STRING" id="3885.V7B8Z4"/>
<dbReference type="Gene3D" id="3.30.450.60">
    <property type="match status" value="1"/>
</dbReference>
<reference evidence="7" key="1">
    <citation type="submission" date="2013-04" db="EMBL/GenBank/DDBJ databases">
        <authorList>
            <person name="Schmutz J."/>
            <person name="McClean P."/>
            <person name="Shu S."/>
            <person name="Cregan P."/>
            <person name="Rokhsar D."/>
            <person name="Jackson S."/>
        </authorList>
    </citation>
    <scope>NUCLEOTIDE SEQUENCE</scope>
</reference>
<sequence>MLFIPANHFDPHFFSFEILSFENMEPSHKSLTLLITILEERQALEGEIVCKCLARNEQQCSFIEHRNYKIVYKRYASLFFLVGVDDDEI</sequence>
<dbReference type="eggNOG" id="KOG0934">
    <property type="taxonomic scope" value="Eukaryota"/>
</dbReference>
<dbReference type="GO" id="GO:0012505">
    <property type="term" value="C:endomembrane system"/>
    <property type="evidence" value="ECO:0007669"/>
    <property type="project" value="UniProtKB-SubCell"/>
</dbReference>
<dbReference type="InterPro" id="IPR022775">
    <property type="entry name" value="AP_mu_sigma_su"/>
</dbReference>
<organism evidence="7 8">
    <name type="scientific">Phaseolus vulgaris</name>
    <name type="common">Kidney bean</name>
    <name type="synonym">French bean</name>
    <dbReference type="NCBI Taxonomy" id="3885"/>
    <lineage>
        <taxon>Eukaryota</taxon>
        <taxon>Viridiplantae</taxon>
        <taxon>Streptophyta</taxon>
        <taxon>Embryophyta</taxon>
        <taxon>Tracheophyta</taxon>
        <taxon>Spermatophyta</taxon>
        <taxon>Magnoliopsida</taxon>
        <taxon>eudicotyledons</taxon>
        <taxon>Gunneridae</taxon>
        <taxon>Pentapetalae</taxon>
        <taxon>rosids</taxon>
        <taxon>fabids</taxon>
        <taxon>Fabales</taxon>
        <taxon>Fabaceae</taxon>
        <taxon>Papilionoideae</taxon>
        <taxon>50 kb inversion clade</taxon>
        <taxon>NPAAA clade</taxon>
        <taxon>indigoferoid/millettioid clade</taxon>
        <taxon>Phaseoleae</taxon>
        <taxon>Phaseolus</taxon>
    </lineage>
</organism>
<dbReference type="EMBL" id="CM002295">
    <property type="protein sequence ID" value="ESW12947.1"/>
    <property type="molecule type" value="Genomic_DNA"/>
</dbReference>
<evidence type="ECO:0000256" key="3">
    <source>
        <dbReference type="ARBA" id="ARBA00022448"/>
    </source>
</evidence>
<proteinExistence type="inferred from homology"/>
<protein>
    <recommendedName>
        <fullName evidence="6">AP complex mu/sigma subunit domain-containing protein</fullName>
    </recommendedName>
</protein>
<evidence type="ECO:0000256" key="5">
    <source>
        <dbReference type="ARBA" id="ARBA00023136"/>
    </source>
</evidence>
<gene>
    <name evidence="7" type="ORF">PHAVU_008G154900g</name>
</gene>
<evidence type="ECO:0000313" key="7">
    <source>
        <dbReference type="EMBL" id="ESW12946.1"/>
    </source>
</evidence>
<evidence type="ECO:0000256" key="2">
    <source>
        <dbReference type="ARBA" id="ARBA00006972"/>
    </source>
</evidence>
<dbReference type="AlphaFoldDB" id="V7B8Z4"/>
<name>V7B8Z4_PHAVU</name>
<dbReference type="OrthoDB" id="371463at2759"/>
<dbReference type="GO" id="GO:0015031">
    <property type="term" value="P:protein transport"/>
    <property type="evidence" value="ECO:0007669"/>
    <property type="project" value="UniProtKB-KW"/>
</dbReference>
<accession>V7B8Z4</accession>
<evidence type="ECO:0000259" key="6">
    <source>
        <dbReference type="Pfam" id="PF01217"/>
    </source>
</evidence>
<dbReference type="Gramene" id="ESW12946">
    <property type="protein sequence ID" value="ESW12946"/>
    <property type="gene ID" value="PHAVU_008G154900g"/>
</dbReference>
<evidence type="ECO:0000256" key="4">
    <source>
        <dbReference type="ARBA" id="ARBA00022927"/>
    </source>
</evidence>
<dbReference type="Proteomes" id="UP000000226">
    <property type="component" value="Chromosome 8"/>
</dbReference>